<name>A0A6A8AFG0_9HYPH</name>
<comment type="caution">
    <text evidence="1">The sequence shown here is derived from an EMBL/GenBank/DDBJ whole genome shotgun (WGS) entry which is preliminary data.</text>
</comment>
<reference evidence="1 2" key="1">
    <citation type="submission" date="2019-11" db="EMBL/GenBank/DDBJ databases">
        <title>Genome analysis of Rhizobacterium cereale a novel genus and species isolated from maize roots in North Spain.</title>
        <authorList>
            <person name="Menendez E."/>
            <person name="Flores-Felix J.D."/>
            <person name="Ramirez-Bahena M.-H."/>
            <person name="Igual J.M."/>
            <person name="Garcia-Fraile P."/>
            <person name="Peix A."/>
            <person name="Velazquez E."/>
        </authorList>
    </citation>
    <scope>NUCLEOTIDE SEQUENCE [LARGE SCALE GENOMIC DNA]</scope>
    <source>
        <strain evidence="1 2">RZME27</strain>
    </source>
</reference>
<accession>A0A6A8AFG0</accession>
<dbReference type="EMBL" id="WIXI01000048">
    <property type="protein sequence ID" value="MQY48668.1"/>
    <property type="molecule type" value="Genomic_DNA"/>
</dbReference>
<proteinExistence type="predicted"/>
<evidence type="ECO:0000313" key="2">
    <source>
        <dbReference type="Proteomes" id="UP000435138"/>
    </source>
</evidence>
<evidence type="ECO:0000313" key="1">
    <source>
        <dbReference type="EMBL" id="MQY48668.1"/>
    </source>
</evidence>
<dbReference type="AlphaFoldDB" id="A0A6A8AFG0"/>
<dbReference type="Proteomes" id="UP000435138">
    <property type="component" value="Unassembled WGS sequence"/>
</dbReference>
<gene>
    <name evidence="1" type="ORF">GAO09_21770</name>
</gene>
<dbReference type="RefSeq" id="WP_153357467.1">
    <property type="nucleotide sequence ID" value="NZ_JAYKOO010000002.1"/>
</dbReference>
<keyword evidence="2" id="KW-1185">Reference proteome</keyword>
<protein>
    <submittedName>
        <fullName evidence="1">Uncharacterized protein</fullName>
    </submittedName>
</protein>
<sequence>MTAGSMGQAPLPPFLAIDGTADGLPHARFDGYALCLEPNGDIMTVHVATNRDRGVRPKKQTDIANGKQNSARSLQLQDCLEARGSCCAPVGISVAMLRVIDAAGELIEWPFGLLVSLWGKGRS</sequence>
<organism evidence="1 2">
    <name type="scientific">Endobacterium cereale</name>
    <dbReference type="NCBI Taxonomy" id="2663029"/>
    <lineage>
        <taxon>Bacteria</taxon>
        <taxon>Pseudomonadati</taxon>
        <taxon>Pseudomonadota</taxon>
        <taxon>Alphaproteobacteria</taxon>
        <taxon>Hyphomicrobiales</taxon>
        <taxon>Rhizobiaceae</taxon>
        <taxon>Endobacterium</taxon>
    </lineage>
</organism>